<name>A0A448X8S8_9PLAT</name>
<evidence type="ECO:0000313" key="1">
    <source>
        <dbReference type="EMBL" id="VEL30842.1"/>
    </source>
</evidence>
<organism evidence="1 2">
    <name type="scientific">Protopolystoma xenopodis</name>
    <dbReference type="NCBI Taxonomy" id="117903"/>
    <lineage>
        <taxon>Eukaryota</taxon>
        <taxon>Metazoa</taxon>
        <taxon>Spiralia</taxon>
        <taxon>Lophotrochozoa</taxon>
        <taxon>Platyhelminthes</taxon>
        <taxon>Monogenea</taxon>
        <taxon>Polyopisthocotylea</taxon>
        <taxon>Polystomatidea</taxon>
        <taxon>Polystomatidae</taxon>
        <taxon>Protopolystoma</taxon>
    </lineage>
</organism>
<dbReference type="AlphaFoldDB" id="A0A448X8S8"/>
<sequence length="34" mass="3806">MAAHRTMSELCEAVNFLVRLRGLSVRPLFSLCPS</sequence>
<keyword evidence="2" id="KW-1185">Reference proteome</keyword>
<accession>A0A448X8S8</accession>
<comment type="caution">
    <text evidence="1">The sequence shown here is derived from an EMBL/GenBank/DDBJ whole genome shotgun (WGS) entry which is preliminary data.</text>
</comment>
<proteinExistence type="predicted"/>
<gene>
    <name evidence="1" type="ORF">PXEA_LOCUS24282</name>
</gene>
<protein>
    <submittedName>
        <fullName evidence="1">Uncharacterized protein</fullName>
    </submittedName>
</protein>
<reference evidence="1" key="1">
    <citation type="submission" date="2018-11" db="EMBL/GenBank/DDBJ databases">
        <authorList>
            <consortium name="Pathogen Informatics"/>
        </authorList>
    </citation>
    <scope>NUCLEOTIDE SEQUENCE</scope>
</reference>
<evidence type="ECO:0000313" key="2">
    <source>
        <dbReference type="Proteomes" id="UP000784294"/>
    </source>
</evidence>
<dbReference type="EMBL" id="CAAALY010116142">
    <property type="protein sequence ID" value="VEL30842.1"/>
    <property type="molecule type" value="Genomic_DNA"/>
</dbReference>
<dbReference type="Proteomes" id="UP000784294">
    <property type="component" value="Unassembled WGS sequence"/>
</dbReference>